<proteinExistence type="predicted"/>
<reference evidence="1" key="1">
    <citation type="submission" date="2020-08" db="EMBL/GenBank/DDBJ databases">
        <title>Genome public.</title>
        <authorList>
            <person name="Liu C."/>
            <person name="Sun Q."/>
        </authorList>
    </citation>
    <scope>NUCLEOTIDE SEQUENCE</scope>
    <source>
        <strain evidence="1">NSJ-68</strain>
    </source>
</reference>
<dbReference type="SUPFAM" id="SSF48452">
    <property type="entry name" value="TPR-like"/>
    <property type="match status" value="1"/>
</dbReference>
<evidence type="ECO:0000313" key="1">
    <source>
        <dbReference type="EMBL" id="MBC5659759.1"/>
    </source>
</evidence>
<dbReference type="EMBL" id="JACOOR010000004">
    <property type="protein sequence ID" value="MBC5659759.1"/>
    <property type="molecule type" value="Genomic_DNA"/>
</dbReference>
<comment type="caution">
    <text evidence="1">The sequence shown here is derived from an EMBL/GenBank/DDBJ whole genome shotgun (WGS) entry which is preliminary data.</text>
</comment>
<dbReference type="InterPro" id="IPR011990">
    <property type="entry name" value="TPR-like_helical_dom_sf"/>
</dbReference>
<evidence type="ECO:0008006" key="3">
    <source>
        <dbReference type="Google" id="ProtNLM"/>
    </source>
</evidence>
<organism evidence="1 2">
    <name type="scientific">Anaerosacchariphilus hominis</name>
    <dbReference type="NCBI Taxonomy" id="2763017"/>
    <lineage>
        <taxon>Bacteria</taxon>
        <taxon>Bacillati</taxon>
        <taxon>Bacillota</taxon>
        <taxon>Clostridia</taxon>
        <taxon>Lachnospirales</taxon>
        <taxon>Lachnospiraceae</taxon>
        <taxon>Anaerosacchariphilus</taxon>
    </lineage>
</organism>
<accession>A0A923LCP3</accession>
<name>A0A923LCP3_9FIRM</name>
<dbReference type="RefSeq" id="WP_186872064.1">
    <property type="nucleotide sequence ID" value="NZ_JACOOR010000004.1"/>
</dbReference>
<sequence>MGAVIICRQEPAKTPYYIESMGIRLYSMEELAYFLYENVYLADRQMLGPRLWEWIRSEIHNPELADRLQKGAEAGSSIQNMVLTILRSVDYYSQEELMQLSSKMKVLNTYQEQERLKLRADEYFINGNYQAAIYEYEKILDIRQSERLGVEFYAHVWNNLGVCYCRLFQFGRAAQAFRTSWQYERDPGVLKEYVCAMRMGLSDRDFEEAMDLQNIRGEQLAEITEEYEKLEKEAGNHLERPRNPEERLYELQREYEKNTRYA</sequence>
<dbReference type="AlphaFoldDB" id="A0A923LCP3"/>
<keyword evidence="2" id="KW-1185">Reference proteome</keyword>
<evidence type="ECO:0000313" key="2">
    <source>
        <dbReference type="Proteomes" id="UP000649345"/>
    </source>
</evidence>
<dbReference type="Gene3D" id="1.25.40.10">
    <property type="entry name" value="Tetratricopeptide repeat domain"/>
    <property type="match status" value="1"/>
</dbReference>
<protein>
    <recommendedName>
        <fullName evidence="3">Tetratricopeptide repeat protein</fullName>
    </recommendedName>
</protein>
<dbReference type="Proteomes" id="UP000649345">
    <property type="component" value="Unassembled WGS sequence"/>
</dbReference>
<gene>
    <name evidence="1" type="ORF">H8S44_08250</name>
</gene>